<dbReference type="Proteomes" id="UP001171945">
    <property type="component" value="Unassembled WGS sequence"/>
</dbReference>
<gene>
    <name evidence="2" type="ORF">QUF54_00540</name>
</gene>
<feature type="transmembrane region" description="Helical" evidence="1">
    <location>
        <begin position="79"/>
        <end position="102"/>
    </location>
</feature>
<evidence type="ECO:0000313" key="2">
    <source>
        <dbReference type="EMBL" id="MDM8561824.1"/>
    </source>
</evidence>
<feature type="transmembrane region" description="Helical" evidence="1">
    <location>
        <begin position="108"/>
        <end position="127"/>
    </location>
</feature>
<proteinExistence type="predicted"/>
<reference evidence="2" key="1">
    <citation type="submission" date="2023-06" db="EMBL/GenBank/DDBJ databases">
        <title>Uncultivated large filamentous bacteria from sulfidic sediments reveal new species and different genomic features in energy metabolism and defense.</title>
        <authorList>
            <person name="Fonseca A."/>
        </authorList>
    </citation>
    <scope>NUCLEOTIDE SEQUENCE</scope>
    <source>
        <strain evidence="2">HSG4</strain>
    </source>
</reference>
<dbReference type="InterPro" id="IPR026268">
    <property type="entry name" value="RseC"/>
</dbReference>
<dbReference type="PANTHER" id="PTHR35867">
    <property type="entry name" value="PROTEIN RSEC"/>
    <property type="match status" value="1"/>
</dbReference>
<accession>A0ABT7VQA2</accession>
<keyword evidence="1" id="KW-1133">Transmembrane helix</keyword>
<protein>
    <submittedName>
        <fullName evidence="2">SoxR reducing system RseC family protein</fullName>
    </submittedName>
</protein>
<keyword evidence="3" id="KW-1185">Reference proteome</keyword>
<dbReference type="Pfam" id="PF04246">
    <property type="entry name" value="RseC_MucC"/>
    <property type="match status" value="1"/>
</dbReference>
<organism evidence="2 3">
    <name type="scientific">Candidatus Marithioploca araucensis</name>
    <dbReference type="NCBI Taxonomy" id="70273"/>
    <lineage>
        <taxon>Bacteria</taxon>
        <taxon>Pseudomonadati</taxon>
        <taxon>Pseudomonadota</taxon>
        <taxon>Gammaproteobacteria</taxon>
        <taxon>Thiotrichales</taxon>
        <taxon>Thiotrichaceae</taxon>
        <taxon>Candidatus Marithioploca</taxon>
    </lineage>
</organism>
<keyword evidence="1" id="KW-0472">Membrane</keyword>
<dbReference type="InterPro" id="IPR007359">
    <property type="entry name" value="SigmaE_reg_RseC_MucC"/>
</dbReference>
<name>A0ABT7VQA2_9GAMM</name>
<keyword evidence="1" id="KW-0812">Transmembrane</keyword>
<comment type="caution">
    <text evidence="2">The sequence shown here is derived from an EMBL/GenBank/DDBJ whole genome shotgun (WGS) entry which is preliminary data.</text>
</comment>
<dbReference type="PIRSF" id="PIRSF004923">
    <property type="entry name" value="RseC"/>
    <property type="match status" value="1"/>
</dbReference>
<sequence>MLKESGVVVEIDDKFAIVQTKRTSYCRQCAANKGCGTASLSAILGQKYTQVKVINHCNAKVGDRVVIGVEEQALLKSAFVLYLLPLLGLFAGAIGYEMLIIIGEWPRYEPFTILAGSLGLFIGLIGAKKITFLMSKKTDYQPVIVDL</sequence>
<dbReference type="EMBL" id="JAUCGM010000007">
    <property type="protein sequence ID" value="MDM8561824.1"/>
    <property type="molecule type" value="Genomic_DNA"/>
</dbReference>
<evidence type="ECO:0000256" key="1">
    <source>
        <dbReference type="SAM" id="Phobius"/>
    </source>
</evidence>
<evidence type="ECO:0000313" key="3">
    <source>
        <dbReference type="Proteomes" id="UP001171945"/>
    </source>
</evidence>
<dbReference type="PANTHER" id="PTHR35867:SF1">
    <property type="entry name" value="PROTEIN RSEC"/>
    <property type="match status" value="1"/>
</dbReference>